<accession>A0ACB0LKZ1</accession>
<protein>
    <submittedName>
        <fullName evidence="1">Uncharacterized protein</fullName>
    </submittedName>
</protein>
<evidence type="ECO:0000313" key="1">
    <source>
        <dbReference type="EMBL" id="CAJ2668744.1"/>
    </source>
</evidence>
<sequence length="340" mass="38488">MDVKGINWVGDMYQKFENMCLEAEDIMYEDTVEYIETQIQTVGDSVKKLYSDIVGDLIPSISCILDEKEDSELPIDQQHTDAGFCKKPVQNSMERYAKVNTKLKQTNNGLRIDHNADNNNVIHKTGALFKPSSRSYVKKSNIVSRPRQYVGSMDIKSNLSIDVNKVNEKMAATKIFNELTSAEPDTRMPPLCSEILNEDQNHKASVSKPASDVVARLSSEEKQIGASSYDKKCHNTMQEDHLKLEETCVMVTGDDLQLIAKEIANLKVHYFPLPFKFSMHSLSPLTSIMFSGFKKTRRPGFSLSKKSARKQEYMELAMWHGNSEKVKGVPSVSESEWELL</sequence>
<evidence type="ECO:0000313" key="2">
    <source>
        <dbReference type="Proteomes" id="UP001177021"/>
    </source>
</evidence>
<organism evidence="1 2">
    <name type="scientific">Trifolium pratense</name>
    <name type="common">Red clover</name>
    <dbReference type="NCBI Taxonomy" id="57577"/>
    <lineage>
        <taxon>Eukaryota</taxon>
        <taxon>Viridiplantae</taxon>
        <taxon>Streptophyta</taxon>
        <taxon>Embryophyta</taxon>
        <taxon>Tracheophyta</taxon>
        <taxon>Spermatophyta</taxon>
        <taxon>Magnoliopsida</taxon>
        <taxon>eudicotyledons</taxon>
        <taxon>Gunneridae</taxon>
        <taxon>Pentapetalae</taxon>
        <taxon>rosids</taxon>
        <taxon>fabids</taxon>
        <taxon>Fabales</taxon>
        <taxon>Fabaceae</taxon>
        <taxon>Papilionoideae</taxon>
        <taxon>50 kb inversion clade</taxon>
        <taxon>NPAAA clade</taxon>
        <taxon>Hologalegina</taxon>
        <taxon>IRL clade</taxon>
        <taxon>Trifolieae</taxon>
        <taxon>Trifolium</taxon>
    </lineage>
</organism>
<keyword evidence="2" id="KW-1185">Reference proteome</keyword>
<comment type="caution">
    <text evidence="1">The sequence shown here is derived from an EMBL/GenBank/DDBJ whole genome shotgun (WGS) entry which is preliminary data.</text>
</comment>
<dbReference type="Proteomes" id="UP001177021">
    <property type="component" value="Unassembled WGS sequence"/>
</dbReference>
<gene>
    <name evidence="1" type="ORF">MILVUS5_LOCUS33089</name>
</gene>
<proteinExistence type="predicted"/>
<dbReference type="EMBL" id="CASHSV030000513">
    <property type="protein sequence ID" value="CAJ2668744.1"/>
    <property type="molecule type" value="Genomic_DNA"/>
</dbReference>
<name>A0ACB0LKZ1_TRIPR</name>
<reference evidence="1" key="1">
    <citation type="submission" date="2023-10" db="EMBL/GenBank/DDBJ databases">
        <authorList>
            <person name="Rodriguez Cubillos JULIANA M."/>
            <person name="De Vega J."/>
        </authorList>
    </citation>
    <scope>NUCLEOTIDE SEQUENCE</scope>
</reference>